<dbReference type="AlphaFoldDB" id="A0A845A009"/>
<evidence type="ECO:0000256" key="1">
    <source>
        <dbReference type="ARBA" id="ARBA00001961"/>
    </source>
</evidence>
<dbReference type="InterPro" id="IPR045054">
    <property type="entry name" value="P4HA-like"/>
</dbReference>
<evidence type="ECO:0000313" key="8">
    <source>
        <dbReference type="EMBL" id="MXO93485.1"/>
    </source>
</evidence>
<dbReference type="InterPro" id="IPR006620">
    <property type="entry name" value="Pro_4_hyd_alph"/>
</dbReference>
<dbReference type="RefSeq" id="WP_131452755.1">
    <property type="nucleotide sequence ID" value="NZ_BMJK01000001.1"/>
</dbReference>
<gene>
    <name evidence="8" type="ORF">GRI62_07690</name>
</gene>
<organism evidence="8 9">
    <name type="scientific">Aurantiacibacter arachoides</name>
    <dbReference type="NCBI Taxonomy" id="1850444"/>
    <lineage>
        <taxon>Bacteria</taxon>
        <taxon>Pseudomonadati</taxon>
        <taxon>Pseudomonadota</taxon>
        <taxon>Alphaproteobacteria</taxon>
        <taxon>Sphingomonadales</taxon>
        <taxon>Erythrobacteraceae</taxon>
        <taxon>Aurantiacibacter</taxon>
    </lineage>
</organism>
<accession>A0A845A009</accession>
<dbReference type="Proteomes" id="UP000460626">
    <property type="component" value="Unassembled WGS sequence"/>
</dbReference>
<evidence type="ECO:0000256" key="3">
    <source>
        <dbReference type="ARBA" id="ARBA00022896"/>
    </source>
</evidence>
<dbReference type="PANTHER" id="PTHR10869">
    <property type="entry name" value="PROLYL 4-HYDROXYLASE ALPHA SUBUNIT"/>
    <property type="match status" value="1"/>
</dbReference>
<dbReference type="GO" id="GO:0031418">
    <property type="term" value="F:L-ascorbic acid binding"/>
    <property type="evidence" value="ECO:0007669"/>
    <property type="project" value="UniProtKB-KW"/>
</dbReference>
<keyword evidence="4" id="KW-0223">Dioxygenase</keyword>
<name>A0A845A009_9SPHN</name>
<evidence type="ECO:0000256" key="2">
    <source>
        <dbReference type="ARBA" id="ARBA00022723"/>
    </source>
</evidence>
<proteinExistence type="predicted"/>
<dbReference type="OrthoDB" id="269774at2"/>
<comment type="cofactor">
    <cofactor evidence="1">
        <name>L-ascorbate</name>
        <dbReference type="ChEBI" id="CHEBI:38290"/>
    </cofactor>
</comment>
<dbReference type="InterPro" id="IPR044862">
    <property type="entry name" value="Pro_4_hyd_alph_FE2OG_OXY"/>
</dbReference>
<keyword evidence="6" id="KW-0408">Iron</keyword>
<dbReference type="Gene3D" id="2.60.120.620">
    <property type="entry name" value="q2cbj1_9rhob like domain"/>
    <property type="match status" value="1"/>
</dbReference>
<dbReference type="EMBL" id="WTYH01000001">
    <property type="protein sequence ID" value="MXO93485.1"/>
    <property type="molecule type" value="Genomic_DNA"/>
</dbReference>
<dbReference type="Pfam" id="PF13640">
    <property type="entry name" value="2OG-FeII_Oxy_3"/>
    <property type="match status" value="1"/>
</dbReference>
<evidence type="ECO:0000256" key="6">
    <source>
        <dbReference type="ARBA" id="ARBA00023004"/>
    </source>
</evidence>
<feature type="domain" description="Fe2OG dioxygenase" evidence="7">
    <location>
        <begin position="109"/>
        <end position="223"/>
    </location>
</feature>
<evidence type="ECO:0000313" key="9">
    <source>
        <dbReference type="Proteomes" id="UP000460626"/>
    </source>
</evidence>
<dbReference type="GO" id="GO:0005506">
    <property type="term" value="F:iron ion binding"/>
    <property type="evidence" value="ECO:0007669"/>
    <property type="project" value="InterPro"/>
</dbReference>
<protein>
    <submittedName>
        <fullName evidence="8">2OG-Fe(II) oxygenase</fullName>
    </submittedName>
</protein>
<keyword evidence="2" id="KW-0479">Metal-binding</keyword>
<dbReference type="PROSITE" id="PS51471">
    <property type="entry name" value="FE2OG_OXY"/>
    <property type="match status" value="1"/>
</dbReference>
<keyword evidence="3" id="KW-0847">Vitamin C</keyword>
<dbReference type="GO" id="GO:0016705">
    <property type="term" value="F:oxidoreductase activity, acting on paired donors, with incorporation or reduction of molecular oxygen"/>
    <property type="evidence" value="ECO:0007669"/>
    <property type="project" value="InterPro"/>
</dbReference>
<keyword evidence="9" id="KW-1185">Reference proteome</keyword>
<reference evidence="8 9" key="1">
    <citation type="submission" date="2019-12" db="EMBL/GenBank/DDBJ databases">
        <title>Genomic-based taxomic classification of the family Erythrobacteraceae.</title>
        <authorList>
            <person name="Xu L."/>
        </authorList>
    </citation>
    <scope>NUCLEOTIDE SEQUENCE [LARGE SCALE GENOMIC DNA]</scope>
    <source>
        <strain evidence="8 9">RC4-10-4</strain>
    </source>
</reference>
<evidence type="ECO:0000256" key="5">
    <source>
        <dbReference type="ARBA" id="ARBA00023002"/>
    </source>
</evidence>
<dbReference type="InterPro" id="IPR005123">
    <property type="entry name" value="Oxoglu/Fe-dep_dioxygenase_dom"/>
</dbReference>
<dbReference type="GO" id="GO:0051213">
    <property type="term" value="F:dioxygenase activity"/>
    <property type="evidence" value="ECO:0007669"/>
    <property type="project" value="UniProtKB-KW"/>
</dbReference>
<dbReference type="PANTHER" id="PTHR10869:SF246">
    <property type="entry name" value="TRANSMEMBRANE PROLYL 4-HYDROXYLASE"/>
    <property type="match status" value="1"/>
</dbReference>
<evidence type="ECO:0000256" key="4">
    <source>
        <dbReference type="ARBA" id="ARBA00022964"/>
    </source>
</evidence>
<sequence>MSDTKSKSYAPDADRAGLKTIGKAVRARLAANLTAYKVPSDELELHAFGDFMSAAECQKMIELIDATAQPSRVFDLDYSSGYRTSYSGDVDPHDPFVKKISRRIDDLLDIDPTFGEPIQGQRYMPGQEFQPHHDWFHPETSYWDLEMGRGGQRSYTAMVFLNEPEAGGTTDFTDIGISIEPKQGVLLAWNNARPDGTSNPMTMHAGRPVLQGAKYIITKWYRTKPFA</sequence>
<dbReference type="SMART" id="SM00702">
    <property type="entry name" value="P4Hc"/>
    <property type="match status" value="1"/>
</dbReference>
<comment type="caution">
    <text evidence="8">The sequence shown here is derived from an EMBL/GenBank/DDBJ whole genome shotgun (WGS) entry which is preliminary data.</text>
</comment>
<evidence type="ECO:0000259" key="7">
    <source>
        <dbReference type="PROSITE" id="PS51471"/>
    </source>
</evidence>
<keyword evidence="5" id="KW-0560">Oxidoreductase</keyword>